<feature type="domain" description="VWFA" evidence="9">
    <location>
        <begin position="1197"/>
        <end position="1381"/>
    </location>
</feature>
<dbReference type="GO" id="GO:0005524">
    <property type="term" value="F:ATP binding"/>
    <property type="evidence" value="ECO:0007669"/>
    <property type="project" value="UniProtKB-KW"/>
</dbReference>
<dbReference type="PROSITE" id="PS50234">
    <property type="entry name" value="VWFA"/>
    <property type="match status" value="1"/>
</dbReference>
<organism evidence="10 11">
    <name type="scientific">Cinara cedri</name>
    <dbReference type="NCBI Taxonomy" id="506608"/>
    <lineage>
        <taxon>Eukaryota</taxon>
        <taxon>Metazoa</taxon>
        <taxon>Ecdysozoa</taxon>
        <taxon>Arthropoda</taxon>
        <taxon>Hexapoda</taxon>
        <taxon>Insecta</taxon>
        <taxon>Pterygota</taxon>
        <taxon>Neoptera</taxon>
        <taxon>Paraneoptera</taxon>
        <taxon>Hemiptera</taxon>
        <taxon>Sternorrhyncha</taxon>
        <taxon>Aphidomorpha</taxon>
        <taxon>Aphidoidea</taxon>
        <taxon>Aphididae</taxon>
        <taxon>Lachninae</taxon>
        <taxon>Cinara</taxon>
    </lineage>
</organism>
<evidence type="ECO:0000256" key="8">
    <source>
        <dbReference type="SAM" id="MobiDB-lite"/>
    </source>
</evidence>
<proteinExistence type="predicted"/>
<dbReference type="GO" id="GO:0016887">
    <property type="term" value="F:ATP hydrolysis activity"/>
    <property type="evidence" value="ECO:0007669"/>
    <property type="project" value="InterPro"/>
</dbReference>
<evidence type="ECO:0000313" key="11">
    <source>
        <dbReference type="Proteomes" id="UP000325440"/>
    </source>
</evidence>
<dbReference type="SUPFAM" id="SSF53300">
    <property type="entry name" value="vWA-like"/>
    <property type="match status" value="1"/>
</dbReference>
<dbReference type="SUPFAM" id="SSF52540">
    <property type="entry name" value="P-loop containing nucleoside triphosphate hydrolases"/>
    <property type="match status" value="3"/>
</dbReference>
<dbReference type="Proteomes" id="UP000325440">
    <property type="component" value="Unassembled WGS sequence"/>
</dbReference>
<dbReference type="FunFam" id="3.40.50.300:FF:000663">
    <property type="entry name" value="von Willebrand factor A domain containing 8"/>
    <property type="match status" value="1"/>
</dbReference>
<evidence type="ECO:0000256" key="1">
    <source>
        <dbReference type="ARBA" id="ARBA00004173"/>
    </source>
</evidence>
<evidence type="ECO:0000256" key="6">
    <source>
        <dbReference type="ARBA" id="ARBA00055988"/>
    </source>
</evidence>
<comment type="function">
    <text evidence="6">Exhibits ATPase activity in vitro.</text>
</comment>
<dbReference type="SMART" id="SM00327">
    <property type="entry name" value="VWA"/>
    <property type="match status" value="1"/>
</dbReference>
<accession>A0A5E4M9Z1</accession>
<dbReference type="InterPro" id="IPR039891">
    <property type="entry name" value="VWA8"/>
</dbReference>
<keyword evidence="11" id="KW-1185">Reference proteome</keyword>
<dbReference type="EMBL" id="CABPRJ010000485">
    <property type="protein sequence ID" value="VVC28889.1"/>
    <property type="molecule type" value="Genomic_DNA"/>
</dbReference>
<dbReference type="GO" id="GO:0005739">
    <property type="term" value="C:mitochondrion"/>
    <property type="evidence" value="ECO:0007669"/>
    <property type="project" value="UniProtKB-SubCell"/>
</dbReference>
<reference evidence="10 11" key="1">
    <citation type="submission" date="2019-08" db="EMBL/GenBank/DDBJ databases">
        <authorList>
            <person name="Alioto T."/>
            <person name="Alioto T."/>
            <person name="Gomez Garrido J."/>
        </authorList>
    </citation>
    <scope>NUCLEOTIDE SEQUENCE [LARGE SCALE GENOMIC DNA]</scope>
</reference>
<keyword evidence="2" id="KW-0547">Nucleotide-binding</keyword>
<dbReference type="OrthoDB" id="5186at2759"/>
<dbReference type="InterPro" id="IPR036465">
    <property type="entry name" value="vWFA_dom_sf"/>
</dbReference>
<name>A0A5E4M9Z1_9HEMI</name>
<evidence type="ECO:0000256" key="7">
    <source>
        <dbReference type="ARBA" id="ARBA00070377"/>
    </source>
</evidence>
<evidence type="ECO:0000256" key="3">
    <source>
        <dbReference type="ARBA" id="ARBA00022840"/>
    </source>
</evidence>
<dbReference type="PANTHER" id="PTHR21610">
    <property type="entry name" value="VON WILLEBRAND FACTOR A DOMAIN-CONTAINING PROTEIN 8"/>
    <property type="match status" value="1"/>
</dbReference>
<dbReference type="FunFam" id="3.40.50.300:FF:000587">
    <property type="entry name" value="von Willebrand factor A domain containing 8"/>
    <property type="match status" value="1"/>
</dbReference>
<evidence type="ECO:0000259" key="9">
    <source>
        <dbReference type="PROSITE" id="PS50234"/>
    </source>
</evidence>
<keyword evidence="4" id="KW-0809">Transit peptide</keyword>
<dbReference type="PANTHER" id="PTHR21610:SF9">
    <property type="entry name" value="VON WILLEBRAND FACTOR A DOMAIN-CONTAINING PROTEIN 8"/>
    <property type="match status" value="1"/>
</dbReference>
<protein>
    <recommendedName>
        <fullName evidence="7">von Willebrand factor A domain-containing protein 8</fullName>
    </recommendedName>
</protein>
<sequence>MSMILASVWKSKVSFRQFIAHKNLAQIRTMSSDRKRTGPENNLKNDDEDVLKITIGDVKKLTKTSKTPELVPIDYLNMFCNQESMSHLRWMLQKDILGQDMFLIGKPGPLRRRLALAYLELTNKSVEFVSLSQDTTEADLKQRREIIGGTAKYINQSAVKAAIEGRVLILDGIEKAERNVLPILNNLLENREIHLEDGRFLVAPKTFDKLLQEHGAEHMMKWNLVRVSEEFFVIALGLPVPTFNGIPLDPPLRSRFQARHVMTPSYMSMLNDLTADYPTAPKDKLEKVLSCAYALASPESNELGLHNFPIENIPIVAKLIYNNPSVSPNSLLKRLYPYDSFMNVDSKRSVNSILSSFCPEDDETVGRHVSSVKQLNNNSAEIILNNNSKRFTVPSGDTPASNIESSNFVNTAYQSAILSDLALSHSAGDICIIGSRGCGKTAVVDQFATMFNYDVETISLYQDLTARDLIQQRTTLPNGDTVWKYSPLVVAAISGKLAILDGLHRLHSSTLSILHRFIQDRDLQLHDGTRLLRYDRYDKLAKKLGVDSLEKSNIVRVHPAFRIIALAEPPGGTIPQWITPEVLNMFLFHEIRPLSAVEELNIVQNLYPNSVKPMKRLVAVTKKLRESTDMYLNSLAPSLSTRQLLRITKRLDKYPDSDFYSIVNKACLSQFLPQLTRQMLEKTLYSCNIQPTPNNSDGSAIQCKHDEVNLTIGNTTVSRYKTDASSKIPNVLFFDLPQHLNQLELMLQDFVLGEHLLLVGNQGVGKNKLVDRFLQLLNKPREYIQLHRDTTVQSLTSQQTVIDGVLKIEDSPLVKAVKAGYVLVVDEADKAPAHVTCVLKNLVETGNMRLADGRQIVSKANVSKNDSVIILHSDFRMIVLANRPGFPFLGNNLFSTLGDVFSCHIVDNPSCESEKQLLKSYGPDVSLEVIDQVIAAFGDLRQLFDKNLVSYPYSTREAVNIIKHLQTYPQDTLLDCIRNVFDFDCYSKEAQEVISNVLNKHKLPIKLSPWTGPTEKKNLQITVEKESGLDVSSPKHGKVDEKNEPHVGGNTWAGGTGGRDTAGLGGKGGPYRLDAKHKVFQVSDAEKDEVPEHVKEAARQMGQKAYKERLKEIEMSEYDDKVYNEYSLPVQNQVQALRVILNSLQAKSQERQWVRHQTSGELDDSKLIEGVIGERSIYRKRSNVDPQIGAPQLKPKRLRFIVDVSGSMYRFNSYDGRLDRELEAVIMVMEALSGFEEKISYDVVGHSGETECLKFVDKSNPPTDNKRRLDVIKKMHAHSQFCMAGDNTLQSIIYAQKTLEAERIDFDEAIIILLSDANLSRYNIRPDRLAAALNLSKDVQAFTIFIGSLGDQADILTRSLPAGKSFVCMDLKDIPQIIQQIFMSSIMSVF</sequence>
<dbReference type="Gene3D" id="3.40.50.410">
    <property type="entry name" value="von Willebrand factor, type A domain"/>
    <property type="match status" value="1"/>
</dbReference>
<feature type="region of interest" description="Disordered" evidence="8">
    <location>
        <begin position="1026"/>
        <end position="1060"/>
    </location>
</feature>
<dbReference type="GO" id="GO:0032991">
    <property type="term" value="C:protein-containing complex"/>
    <property type="evidence" value="ECO:0007669"/>
    <property type="project" value="UniProtKB-ARBA"/>
</dbReference>
<feature type="compositionally biased region" description="Gly residues" evidence="8">
    <location>
        <begin position="1051"/>
        <end position="1060"/>
    </location>
</feature>
<dbReference type="InterPro" id="IPR002035">
    <property type="entry name" value="VWF_A"/>
</dbReference>
<keyword evidence="3" id="KW-0067">ATP-binding</keyword>
<dbReference type="Pfam" id="PF07728">
    <property type="entry name" value="AAA_5"/>
    <property type="match status" value="3"/>
</dbReference>
<gene>
    <name evidence="10" type="ORF">CINCED_3A017324</name>
</gene>
<evidence type="ECO:0000256" key="5">
    <source>
        <dbReference type="ARBA" id="ARBA00023128"/>
    </source>
</evidence>
<comment type="subcellular location">
    <subcellularLocation>
        <location evidence="1">Mitochondrion</location>
    </subcellularLocation>
</comment>
<keyword evidence="10" id="KW-0378">Hydrolase</keyword>
<evidence type="ECO:0000313" key="10">
    <source>
        <dbReference type="EMBL" id="VVC28889.1"/>
    </source>
</evidence>
<dbReference type="InterPro" id="IPR011704">
    <property type="entry name" value="ATPase_dyneun-rel_AAA"/>
</dbReference>
<keyword evidence="5" id="KW-0496">Mitochondrion</keyword>
<dbReference type="Gene3D" id="3.40.50.300">
    <property type="entry name" value="P-loop containing nucleotide triphosphate hydrolases"/>
    <property type="match status" value="3"/>
</dbReference>
<dbReference type="InterPro" id="IPR027417">
    <property type="entry name" value="P-loop_NTPase"/>
</dbReference>
<evidence type="ECO:0000256" key="4">
    <source>
        <dbReference type="ARBA" id="ARBA00022946"/>
    </source>
</evidence>
<evidence type="ECO:0000256" key="2">
    <source>
        <dbReference type="ARBA" id="ARBA00022741"/>
    </source>
</evidence>